<dbReference type="AlphaFoldDB" id="A0AAD5R7H6"/>
<sequence>MNITPELAPVCTASEPVNIPELTEVVVYSAAVSPKTPPSPVIESSLYGNTSQSNLVASGDEFGVVSQVPHDHYCQVPSSFDAHQPPYDKLQQQPQHQHLYHEAMASPSCSPPASQPQYFAQPCQQYPSYITNYHSTSATAYPPNSQYLQQQQQTSFTSHMEYFYRRLTPVFLSTLSKHLLILLSTRRPTRYRCPLSLSLLRHMVHLVKFLIRGSNVLMLLHITILPISYRTLRLRSGHRILL</sequence>
<dbReference type="Proteomes" id="UP001196413">
    <property type="component" value="Unassembled WGS sequence"/>
</dbReference>
<dbReference type="EMBL" id="JAHQIW010006741">
    <property type="protein sequence ID" value="KAJ1370139.1"/>
    <property type="molecule type" value="Genomic_DNA"/>
</dbReference>
<accession>A0AAD5R7H6</accession>
<name>A0AAD5R7H6_PARTN</name>
<keyword evidence="2" id="KW-1185">Reference proteome</keyword>
<comment type="caution">
    <text evidence="1">The sequence shown here is derived from an EMBL/GenBank/DDBJ whole genome shotgun (WGS) entry which is preliminary data.</text>
</comment>
<evidence type="ECO:0000313" key="1">
    <source>
        <dbReference type="EMBL" id="KAJ1370139.1"/>
    </source>
</evidence>
<reference evidence="1" key="1">
    <citation type="submission" date="2021-06" db="EMBL/GenBank/DDBJ databases">
        <title>Parelaphostrongylus tenuis whole genome reference sequence.</title>
        <authorList>
            <person name="Garwood T.J."/>
            <person name="Larsen P.A."/>
            <person name="Fountain-Jones N.M."/>
            <person name="Garbe J.R."/>
            <person name="Macchietto M.G."/>
            <person name="Kania S.A."/>
            <person name="Gerhold R.W."/>
            <person name="Richards J.E."/>
            <person name="Wolf T.M."/>
        </authorList>
    </citation>
    <scope>NUCLEOTIDE SEQUENCE</scope>
    <source>
        <strain evidence="1">MNPRO001-30</strain>
        <tissue evidence="1">Meninges</tissue>
    </source>
</reference>
<organism evidence="1 2">
    <name type="scientific">Parelaphostrongylus tenuis</name>
    <name type="common">Meningeal worm</name>
    <dbReference type="NCBI Taxonomy" id="148309"/>
    <lineage>
        <taxon>Eukaryota</taxon>
        <taxon>Metazoa</taxon>
        <taxon>Ecdysozoa</taxon>
        <taxon>Nematoda</taxon>
        <taxon>Chromadorea</taxon>
        <taxon>Rhabditida</taxon>
        <taxon>Rhabditina</taxon>
        <taxon>Rhabditomorpha</taxon>
        <taxon>Strongyloidea</taxon>
        <taxon>Metastrongylidae</taxon>
        <taxon>Parelaphostrongylus</taxon>
    </lineage>
</organism>
<proteinExistence type="predicted"/>
<evidence type="ECO:0000313" key="2">
    <source>
        <dbReference type="Proteomes" id="UP001196413"/>
    </source>
</evidence>
<gene>
    <name evidence="1" type="ORF">KIN20_031801</name>
</gene>
<protein>
    <submittedName>
        <fullName evidence="1">Uncharacterized protein</fullName>
    </submittedName>
</protein>